<evidence type="ECO:0000313" key="1">
    <source>
        <dbReference type="EMBL" id="JAH37117.1"/>
    </source>
</evidence>
<dbReference type="AlphaFoldDB" id="A0A0E9S7C5"/>
<dbReference type="EMBL" id="GBXM01071460">
    <property type="protein sequence ID" value="JAH37117.1"/>
    <property type="molecule type" value="Transcribed_RNA"/>
</dbReference>
<reference evidence="1" key="2">
    <citation type="journal article" date="2015" name="Fish Shellfish Immunol.">
        <title>Early steps in the European eel (Anguilla anguilla)-Vibrio vulnificus interaction in the gills: Role of the RtxA13 toxin.</title>
        <authorList>
            <person name="Callol A."/>
            <person name="Pajuelo D."/>
            <person name="Ebbesson L."/>
            <person name="Teles M."/>
            <person name="MacKenzie S."/>
            <person name="Amaro C."/>
        </authorList>
    </citation>
    <scope>NUCLEOTIDE SEQUENCE</scope>
</reference>
<organism evidence="1">
    <name type="scientific">Anguilla anguilla</name>
    <name type="common">European freshwater eel</name>
    <name type="synonym">Muraena anguilla</name>
    <dbReference type="NCBI Taxonomy" id="7936"/>
    <lineage>
        <taxon>Eukaryota</taxon>
        <taxon>Metazoa</taxon>
        <taxon>Chordata</taxon>
        <taxon>Craniata</taxon>
        <taxon>Vertebrata</taxon>
        <taxon>Euteleostomi</taxon>
        <taxon>Actinopterygii</taxon>
        <taxon>Neopterygii</taxon>
        <taxon>Teleostei</taxon>
        <taxon>Anguilliformes</taxon>
        <taxon>Anguillidae</taxon>
        <taxon>Anguilla</taxon>
    </lineage>
</organism>
<accession>A0A0E9S7C5</accession>
<reference evidence="1" key="1">
    <citation type="submission" date="2014-11" db="EMBL/GenBank/DDBJ databases">
        <authorList>
            <person name="Amaro Gonzalez C."/>
        </authorList>
    </citation>
    <scope>NUCLEOTIDE SEQUENCE</scope>
</reference>
<name>A0A0E9S7C5_ANGAN</name>
<protein>
    <submittedName>
        <fullName evidence="1">Uncharacterized protein</fullName>
    </submittedName>
</protein>
<proteinExistence type="predicted"/>
<sequence length="73" mass="8281">MRNTIKDCDLNQIFIEKKILKYSDSSKLQNVSLPSPSLGSLCLSTSGTTVYEIQEPKKFLLKLFLDRGSEKKI</sequence>